<reference evidence="1 2" key="1">
    <citation type="submission" date="2024-01" db="EMBL/GenBank/DDBJ databases">
        <title>Metagenomic exploration of the rhizosphere soil microbial community and their significance in facilitating the development of wild simulated ginseng.</title>
        <authorList>
            <person name="Huang J."/>
        </authorList>
    </citation>
    <scope>NUCLEOTIDE SEQUENCE [LARGE SCALE GENOMIC DNA]</scope>
    <source>
        <strain evidence="1 2">WY141</strain>
    </source>
</reference>
<gene>
    <name evidence="1" type="ORF">ABR748_37570</name>
</gene>
<proteinExistence type="predicted"/>
<dbReference type="EMBL" id="JBEJUE010000077">
    <property type="protein sequence ID" value="MER0429840.1"/>
    <property type="molecule type" value="Genomic_DNA"/>
</dbReference>
<evidence type="ECO:0000313" key="1">
    <source>
        <dbReference type="EMBL" id="MER0429840.1"/>
    </source>
</evidence>
<dbReference type="Proteomes" id="UP001456562">
    <property type="component" value="Unassembled WGS sequence"/>
</dbReference>
<accession>A0ABV1QF94</accession>
<dbReference type="RefSeq" id="WP_350241888.1">
    <property type="nucleotide sequence ID" value="NZ_JBEJUE010000077.1"/>
</dbReference>
<sequence length="230" mass="25039">MRRSELVREVEWAVVDCPPRDVPRRLCRVLARGLPADGVTMSLLTDTPARQMLCASNQMATDLEEVQFTVQEGPCITAAETGEQTHLTDWDTGARQWPLFTAGFREKHPDVQGVHAFPLWFGDYVLGAVDIATRVPGGLAGDVIEEAAGAVDAVAQALLPAQQLLLEEDEYPPWEPADVVGAHWADTHRAIGVVAVKEEMNTDDALALMRARAFGSGQTLAEITADILRT</sequence>
<name>A0ABV1QF94_STRMI</name>
<dbReference type="InterPro" id="IPR029016">
    <property type="entry name" value="GAF-like_dom_sf"/>
</dbReference>
<dbReference type="Gene3D" id="3.30.450.40">
    <property type="match status" value="1"/>
</dbReference>
<protein>
    <recommendedName>
        <fullName evidence="3">ANTAR domain-containing protein</fullName>
    </recommendedName>
</protein>
<evidence type="ECO:0008006" key="3">
    <source>
        <dbReference type="Google" id="ProtNLM"/>
    </source>
</evidence>
<evidence type="ECO:0000313" key="2">
    <source>
        <dbReference type="Proteomes" id="UP001456562"/>
    </source>
</evidence>
<keyword evidence="2" id="KW-1185">Reference proteome</keyword>
<dbReference type="SUPFAM" id="SSF55781">
    <property type="entry name" value="GAF domain-like"/>
    <property type="match status" value="1"/>
</dbReference>
<comment type="caution">
    <text evidence="1">The sequence shown here is derived from an EMBL/GenBank/DDBJ whole genome shotgun (WGS) entry which is preliminary data.</text>
</comment>
<organism evidence="1 2">
    <name type="scientific">Streptomyces microflavus</name>
    <name type="common">Streptomyces lipmanii</name>
    <dbReference type="NCBI Taxonomy" id="1919"/>
    <lineage>
        <taxon>Bacteria</taxon>
        <taxon>Bacillati</taxon>
        <taxon>Actinomycetota</taxon>
        <taxon>Actinomycetes</taxon>
        <taxon>Kitasatosporales</taxon>
        <taxon>Streptomycetaceae</taxon>
        <taxon>Streptomyces</taxon>
    </lineage>
</organism>